<dbReference type="PANTHER" id="PTHR47169">
    <property type="entry name" value="OS01G0541250 PROTEIN"/>
    <property type="match status" value="1"/>
</dbReference>
<dbReference type="InterPro" id="IPR011993">
    <property type="entry name" value="PH-like_dom_sf"/>
</dbReference>
<dbReference type="VEuPathDB" id="FungiDB:H257_01633"/>
<dbReference type="EMBL" id="KI913116">
    <property type="protein sequence ID" value="ETV86438.1"/>
    <property type="molecule type" value="Genomic_DNA"/>
</dbReference>
<dbReference type="InterPro" id="IPR036397">
    <property type="entry name" value="RNaseH_sf"/>
</dbReference>
<dbReference type="OrthoDB" id="113327at2759"/>
<dbReference type="Gene3D" id="3.30.420.10">
    <property type="entry name" value="Ribonuclease H-like superfamily/Ribonuclease H"/>
    <property type="match status" value="1"/>
</dbReference>
<name>W4H5M7_APHAT</name>
<feature type="domain" description="PH" evidence="1">
    <location>
        <begin position="22"/>
        <end position="131"/>
    </location>
</feature>
<dbReference type="AlphaFoldDB" id="W4H5M7"/>
<dbReference type="Gene3D" id="2.30.29.30">
    <property type="entry name" value="Pleckstrin-homology domain (PH domain)/Phosphotyrosine-binding domain (PTB)"/>
    <property type="match status" value="1"/>
</dbReference>
<dbReference type="SMART" id="SM00233">
    <property type="entry name" value="PH"/>
    <property type="match status" value="1"/>
</dbReference>
<dbReference type="InterPro" id="IPR001849">
    <property type="entry name" value="PH_domain"/>
</dbReference>
<dbReference type="GO" id="GO:0003676">
    <property type="term" value="F:nucleic acid binding"/>
    <property type="evidence" value="ECO:0007669"/>
    <property type="project" value="InterPro"/>
</dbReference>
<evidence type="ECO:0000259" key="1">
    <source>
        <dbReference type="PROSITE" id="PS50003"/>
    </source>
</evidence>
<evidence type="ECO:0000313" key="2">
    <source>
        <dbReference type="EMBL" id="ETV86438.1"/>
    </source>
</evidence>
<accession>W4H5M7</accession>
<dbReference type="PROSITE" id="PS50003">
    <property type="entry name" value="PH_DOMAIN"/>
    <property type="match status" value="1"/>
</dbReference>
<dbReference type="PANTHER" id="PTHR47169:SF2">
    <property type="entry name" value="OS01G0541250 PROTEIN"/>
    <property type="match status" value="1"/>
</dbReference>
<dbReference type="RefSeq" id="XP_009823237.1">
    <property type="nucleotide sequence ID" value="XM_009824935.1"/>
</dbReference>
<dbReference type="SUPFAM" id="SSF50729">
    <property type="entry name" value="PH domain-like"/>
    <property type="match status" value="1"/>
</dbReference>
<dbReference type="GeneID" id="20803629"/>
<gene>
    <name evidence="2" type="ORF">H257_01633</name>
</gene>
<dbReference type="Pfam" id="PF00169">
    <property type="entry name" value="PH"/>
    <property type="match status" value="1"/>
</dbReference>
<protein>
    <recommendedName>
        <fullName evidence="1">PH domain-containing protein</fullName>
    </recommendedName>
</protein>
<sequence length="269" mass="30411">MTPHSSPLSATIAPVATNDDKIVWRSAMLFRKGEPTVFGRGKWKPRYAVLTSTSITYYTNPSQSVLEHTVDLAHCSPTDIEQMPHDCPKTGHSASSIWRIAIQTPTRRHFIAMTSPDEMNRWFQDLQDIANNRALNDHHQTMDVPLEQRNMLHVYRDLIVRKVLPALKSSWRWPSGVETATVFLQQDNARPHIAPEDPAFVSAASDGGWDIQMRNQPPQSPDLNVLDLGFFNSIQALQQSLECQTMGELIVAVKDSFELFSPMTLDKTF</sequence>
<reference evidence="2" key="1">
    <citation type="submission" date="2013-12" db="EMBL/GenBank/DDBJ databases">
        <title>The Genome Sequence of Aphanomyces astaci APO3.</title>
        <authorList>
            <consortium name="The Broad Institute Genomics Platform"/>
            <person name="Russ C."/>
            <person name="Tyler B."/>
            <person name="van West P."/>
            <person name="Dieguez-Uribeondo J."/>
            <person name="Young S.K."/>
            <person name="Zeng Q."/>
            <person name="Gargeya S."/>
            <person name="Fitzgerald M."/>
            <person name="Abouelleil A."/>
            <person name="Alvarado L."/>
            <person name="Chapman S.B."/>
            <person name="Gainer-Dewar J."/>
            <person name="Goldberg J."/>
            <person name="Griggs A."/>
            <person name="Gujja S."/>
            <person name="Hansen M."/>
            <person name="Howarth C."/>
            <person name="Imamovic A."/>
            <person name="Ireland A."/>
            <person name="Larimer J."/>
            <person name="McCowan C."/>
            <person name="Murphy C."/>
            <person name="Pearson M."/>
            <person name="Poon T.W."/>
            <person name="Priest M."/>
            <person name="Roberts A."/>
            <person name="Saif S."/>
            <person name="Shea T."/>
            <person name="Sykes S."/>
            <person name="Wortman J."/>
            <person name="Nusbaum C."/>
            <person name="Birren B."/>
        </authorList>
    </citation>
    <scope>NUCLEOTIDE SEQUENCE [LARGE SCALE GENOMIC DNA]</scope>
    <source>
        <strain evidence="2">APO3</strain>
    </source>
</reference>
<organism evidence="2">
    <name type="scientific">Aphanomyces astaci</name>
    <name type="common">Crayfish plague agent</name>
    <dbReference type="NCBI Taxonomy" id="112090"/>
    <lineage>
        <taxon>Eukaryota</taxon>
        <taxon>Sar</taxon>
        <taxon>Stramenopiles</taxon>
        <taxon>Oomycota</taxon>
        <taxon>Saprolegniomycetes</taxon>
        <taxon>Saprolegniales</taxon>
        <taxon>Verrucalvaceae</taxon>
        <taxon>Aphanomyces</taxon>
    </lineage>
</organism>
<proteinExistence type="predicted"/>